<evidence type="ECO:0000313" key="6">
    <source>
        <dbReference type="EMBL" id="OWR03022.1"/>
    </source>
</evidence>
<dbReference type="GO" id="GO:0006355">
    <property type="term" value="P:regulation of DNA-templated transcription"/>
    <property type="evidence" value="ECO:0007669"/>
    <property type="project" value="InterPro"/>
</dbReference>
<dbReference type="AlphaFoldDB" id="A0A254N887"/>
<dbReference type="InterPro" id="IPR039420">
    <property type="entry name" value="WalR-like"/>
</dbReference>
<reference evidence="6 7" key="1">
    <citation type="journal article" date="2007" name="Int. J. Syst. Evol. Microbiol.">
        <title>Description of Pelomonas aquatica sp. nov. and Pelomonas puraquae sp. nov., isolated from industrial and haemodialysis water.</title>
        <authorList>
            <person name="Gomila M."/>
            <person name="Bowien B."/>
            <person name="Falsen E."/>
            <person name="Moore E.R."/>
            <person name="Lalucat J."/>
        </authorList>
    </citation>
    <scope>NUCLEOTIDE SEQUENCE [LARGE SCALE GENOMIC DNA]</scope>
    <source>
        <strain evidence="6 7">CCUG 52769</strain>
    </source>
</reference>
<dbReference type="Pfam" id="PF00486">
    <property type="entry name" value="Trans_reg_C"/>
    <property type="match status" value="1"/>
</dbReference>
<evidence type="ECO:0000256" key="3">
    <source>
        <dbReference type="PROSITE-ProRule" id="PRU01091"/>
    </source>
</evidence>
<dbReference type="InterPro" id="IPR001867">
    <property type="entry name" value="OmpR/PhoB-type_DNA-bd"/>
</dbReference>
<dbReference type="EMBL" id="NISI01000006">
    <property type="protein sequence ID" value="OWR03022.1"/>
    <property type="molecule type" value="Genomic_DNA"/>
</dbReference>
<dbReference type="Proteomes" id="UP000197446">
    <property type="component" value="Unassembled WGS sequence"/>
</dbReference>
<dbReference type="Gene3D" id="3.40.50.2300">
    <property type="match status" value="1"/>
</dbReference>
<dbReference type="InterPro" id="IPR036388">
    <property type="entry name" value="WH-like_DNA-bd_sf"/>
</dbReference>
<dbReference type="PROSITE" id="PS51755">
    <property type="entry name" value="OMPR_PHOB"/>
    <property type="match status" value="1"/>
</dbReference>
<proteinExistence type="predicted"/>
<dbReference type="CDD" id="cd00383">
    <property type="entry name" value="trans_reg_C"/>
    <property type="match status" value="1"/>
</dbReference>
<dbReference type="GO" id="GO:0000156">
    <property type="term" value="F:phosphorelay response regulator activity"/>
    <property type="evidence" value="ECO:0007669"/>
    <property type="project" value="TreeGrafter"/>
</dbReference>
<feature type="modified residue" description="4-aspartylphosphate" evidence="2">
    <location>
        <position position="97"/>
    </location>
</feature>
<dbReference type="SMART" id="SM00448">
    <property type="entry name" value="REC"/>
    <property type="match status" value="1"/>
</dbReference>
<organism evidence="6 7">
    <name type="scientific">Roseateles puraquae</name>
    <dbReference type="NCBI Taxonomy" id="431059"/>
    <lineage>
        <taxon>Bacteria</taxon>
        <taxon>Pseudomonadati</taxon>
        <taxon>Pseudomonadota</taxon>
        <taxon>Betaproteobacteria</taxon>
        <taxon>Burkholderiales</taxon>
        <taxon>Sphaerotilaceae</taxon>
        <taxon>Roseateles</taxon>
    </lineage>
</organism>
<feature type="DNA-binding region" description="OmpR/PhoB-type" evidence="3">
    <location>
        <begin position="170"/>
        <end position="266"/>
    </location>
</feature>
<dbReference type="GO" id="GO:0000976">
    <property type="term" value="F:transcription cis-regulatory region binding"/>
    <property type="evidence" value="ECO:0007669"/>
    <property type="project" value="TreeGrafter"/>
</dbReference>
<dbReference type="SUPFAM" id="SSF52172">
    <property type="entry name" value="CheY-like"/>
    <property type="match status" value="1"/>
</dbReference>
<evidence type="ECO:0000259" key="5">
    <source>
        <dbReference type="PROSITE" id="PS51755"/>
    </source>
</evidence>
<name>A0A254N887_9BURK</name>
<evidence type="ECO:0000313" key="7">
    <source>
        <dbReference type="Proteomes" id="UP000197446"/>
    </source>
</evidence>
<protein>
    <submittedName>
        <fullName evidence="6">DNA-binding response regulator</fullName>
    </submittedName>
</protein>
<dbReference type="SMART" id="SM00862">
    <property type="entry name" value="Trans_reg_C"/>
    <property type="match status" value="1"/>
</dbReference>
<keyword evidence="2" id="KW-0597">Phosphoprotein</keyword>
<dbReference type="PANTHER" id="PTHR48111:SF36">
    <property type="entry name" value="TRANSCRIPTIONAL REGULATORY PROTEIN CUTR"/>
    <property type="match status" value="1"/>
</dbReference>
<dbReference type="Gene3D" id="1.10.10.10">
    <property type="entry name" value="Winged helix-like DNA-binding domain superfamily/Winged helix DNA-binding domain"/>
    <property type="match status" value="1"/>
</dbReference>
<evidence type="ECO:0000256" key="1">
    <source>
        <dbReference type="ARBA" id="ARBA00023125"/>
    </source>
</evidence>
<accession>A0A254N887</accession>
<dbReference type="SUPFAM" id="SSF46894">
    <property type="entry name" value="C-terminal effector domain of the bipartite response regulators"/>
    <property type="match status" value="1"/>
</dbReference>
<dbReference type="InterPro" id="IPR016032">
    <property type="entry name" value="Sig_transdc_resp-reg_C-effctor"/>
</dbReference>
<dbReference type="Gene3D" id="6.10.250.690">
    <property type="match status" value="1"/>
</dbReference>
<gene>
    <name evidence="6" type="ORF">CDO81_15705</name>
</gene>
<dbReference type="PROSITE" id="PS50110">
    <property type="entry name" value="RESPONSE_REGULATORY"/>
    <property type="match status" value="1"/>
</dbReference>
<sequence length="273" mass="30860">MTRGRGEVDGFTTAGAGKNAVLEGTCRHARHAVLQLPISRPRTRHIMQILLIEDDPDIRRELLLRWQSRGWEVMPCETLSQADQRARQLIHDLIVLDLQLPDGDGLDWLQRWRSRDPGTPVLILTARDRVADRVSGLQAGADDYLIKPFAATELDARIEALMRRNSRDRDARLHFGPLLWLRDEGRLLLDGEPLELHPREFEVLGLLLRRAPRLVPKRVIIDALAEKNLEVGDSAAEVYVSRLRRKLGQGPVQIDTVRGFGYRLVLADAPAGP</sequence>
<dbReference type="PANTHER" id="PTHR48111">
    <property type="entry name" value="REGULATOR OF RPOS"/>
    <property type="match status" value="1"/>
</dbReference>
<feature type="domain" description="OmpR/PhoB-type" evidence="5">
    <location>
        <begin position="170"/>
        <end position="266"/>
    </location>
</feature>
<dbReference type="GO" id="GO:0032993">
    <property type="term" value="C:protein-DNA complex"/>
    <property type="evidence" value="ECO:0007669"/>
    <property type="project" value="TreeGrafter"/>
</dbReference>
<evidence type="ECO:0000259" key="4">
    <source>
        <dbReference type="PROSITE" id="PS50110"/>
    </source>
</evidence>
<dbReference type="InterPro" id="IPR011006">
    <property type="entry name" value="CheY-like_superfamily"/>
</dbReference>
<keyword evidence="7" id="KW-1185">Reference proteome</keyword>
<dbReference type="InterPro" id="IPR001789">
    <property type="entry name" value="Sig_transdc_resp-reg_receiver"/>
</dbReference>
<evidence type="ECO:0000256" key="2">
    <source>
        <dbReference type="PROSITE-ProRule" id="PRU00169"/>
    </source>
</evidence>
<comment type="caution">
    <text evidence="6">The sequence shown here is derived from an EMBL/GenBank/DDBJ whole genome shotgun (WGS) entry which is preliminary data.</text>
</comment>
<dbReference type="Pfam" id="PF00072">
    <property type="entry name" value="Response_reg"/>
    <property type="match status" value="1"/>
</dbReference>
<feature type="domain" description="Response regulatory" evidence="4">
    <location>
        <begin position="48"/>
        <end position="162"/>
    </location>
</feature>
<dbReference type="GO" id="GO:0005829">
    <property type="term" value="C:cytosol"/>
    <property type="evidence" value="ECO:0007669"/>
    <property type="project" value="TreeGrafter"/>
</dbReference>
<keyword evidence="1 3" id="KW-0238">DNA-binding</keyword>